<evidence type="ECO:0000256" key="2">
    <source>
        <dbReference type="ARBA" id="ARBA00022801"/>
    </source>
</evidence>
<feature type="domain" description="P/Homo B" evidence="4">
    <location>
        <begin position="13"/>
        <end position="145"/>
    </location>
</feature>
<evidence type="ECO:0000259" key="4">
    <source>
        <dbReference type="PROSITE" id="PS51829"/>
    </source>
</evidence>
<name>A0A0C2MUW7_THEKT</name>
<dbReference type="InterPro" id="IPR002884">
    <property type="entry name" value="P_dom"/>
</dbReference>
<keyword evidence="1" id="KW-0645">Protease</keyword>
<dbReference type="PANTHER" id="PTHR42884:SF14">
    <property type="entry name" value="NEUROENDOCRINE CONVERTASE 1"/>
    <property type="match status" value="1"/>
</dbReference>
<evidence type="ECO:0000313" key="5">
    <source>
        <dbReference type="EMBL" id="KII71106.1"/>
    </source>
</evidence>
<protein>
    <submittedName>
        <fullName evidence="5">Furin</fullName>
    </submittedName>
</protein>
<reference evidence="5 6" key="1">
    <citation type="journal article" date="2014" name="Genome Biol. Evol.">
        <title>The genome of the myxosporean Thelohanellus kitauei shows adaptations to nutrient acquisition within its fish host.</title>
        <authorList>
            <person name="Yang Y."/>
            <person name="Xiong J."/>
            <person name="Zhou Z."/>
            <person name="Huo F."/>
            <person name="Miao W."/>
            <person name="Ran C."/>
            <person name="Liu Y."/>
            <person name="Zhang J."/>
            <person name="Feng J."/>
            <person name="Wang M."/>
            <person name="Wang M."/>
            <person name="Wang L."/>
            <person name="Yao B."/>
        </authorList>
    </citation>
    <scope>NUCLEOTIDE SEQUENCE [LARGE SCALE GENOMIC DNA]</scope>
    <source>
        <strain evidence="5">Wuqing</strain>
    </source>
</reference>
<keyword evidence="2" id="KW-0378">Hydrolase</keyword>
<dbReference type="GO" id="GO:0000139">
    <property type="term" value="C:Golgi membrane"/>
    <property type="evidence" value="ECO:0007669"/>
    <property type="project" value="TreeGrafter"/>
</dbReference>
<dbReference type="Gene3D" id="2.60.120.260">
    <property type="entry name" value="Galactose-binding domain-like"/>
    <property type="match status" value="1"/>
</dbReference>
<sequence length="231" mass="25595">MVELTASTSYKRLSPARICITSTFKSNIVCDGKCVIHSTIFTSGCLGLTSALDTAEVVIVTLSVKSTVRGSLNIVLTSPTGTRVPLLEPRPQDTSNEALTDWDIKLLTTYNEKPYGYWKLGIDVPDGVTTTLVSWRVTIHGRVQYTDSSSQYNITKTAVCKEGYDTQNPEIQKLCTGEQFYDGTSTEAVDPFSSEHNDVEVIKPPRTWLARYGWTIIPISSFWPWVIGQVS</sequence>
<keyword evidence="3" id="KW-0720">Serine protease</keyword>
<dbReference type="GO" id="GO:0005802">
    <property type="term" value="C:trans-Golgi network"/>
    <property type="evidence" value="ECO:0007669"/>
    <property type="project" value="TreeGrafter"/>
</dbReference>
<proteinExistence type="predicted"/>
<dbReference type="PROSITE" id="PS51829">
    <property type="entry name" value="P_HOMO_B"/>
    <property type="match status" value="1"/>
</dbReference>
<dbReference type="Proteomes" id="UP000031668">
    <property type="component" value="Unassembled WGS sequence"/>
</dbReference>
<dbReference type="PANTHER" id="PTHR42884">
    <property type="entry name" value="PROPROTEIN CONVERTASE SUBTILISIN/KEXIN-RELATED"/>
    <property type="match status" value="1"/>
</dbReference>
<comment type="caution">
    <text evidence="5">The sequence shown here is derived from an EMBL/GenBank/DDBJ whole genome shotgun (WGS) entry which is preliminary data.</text>
</comment>
<dbReference type="AlphaFoldDB" id="A0A0C2MUW7"/>
<dbReference type="SUPFAM" id="SSF49785">
    <property type="entry name" value="Galactose-binding domain-like"/>
    <property type="match status" value="1"/>
</dbReference>
<keyword evidence="6" id="KW-1185">Reference proteome</keyword>
<dbReference type="OrthoDB" id="7344930at2759"/>
<evidence type="ECO:0000256" key="1">
    <source>
        <dbReference type="ARBA" id="ARBA00022670"/>
    </source>
</evidence>
<dbReference type="GO" id="GO:0004252">
    <property type="term" value="F:serine-type endopeptidase activity"/>
    <property type="evidence" value="ECO:0007669"/>
    <property type="project" value="InterPro"/>
</dbReference>
<dbReference type="Pfam" id="PF01483">
    <property type="entry name" value="P_proprotein"/>
    <property type="match status" value="1"/>
</dbReference>
<evidence type="ECO:0000256" key="3">
    <source>
        <dbReference type="ARBA" id="ARBA00022825"/>
    </source>
</evidence>
<dbReference type="EMBL" id="JWZT01001860">
    <property type="protein sequence ID" value="KII71106.1"/>
    <property type="molecule type" value="Genomic_DNA"/>
</dbReference>
<dbReference type="InterPro" id="IPR008979">
    <property type="entry name" value="Galactose-bd-like_sf"/>
</dbReference>
<organism evidence="5 6">
    <name type="scientific">Thelohanellus kitauei</name>
    <name type="common">Myxosporean</name>
    <dbReference type="NCBI Taxonomy" id="669202"/>
    <lineage>
        <taxon>Eukaryota</taxon>
        <taxon>Metazoa</taxon>
        <taxon>Cnidaria</taxon>
        <taxon>Myxozoa</taxon>
        <taxon>Myxosporea</taxon>
        <taxon>Bivalvulida</taxon>
        <taxon>Platysporina</taxon>
        <taxon>Myxobolidae</taxon>
        <taxon>Thelohanellus</taxon>
    </lineage>
</organism>
<dbReference type="GO" id="GO:0016485">
    <property type="term" value="P:protein processing"/>
    <property type="evidence" value="ECO:0007669"/>
    <property type="project" value="TreeGrafter"/>
</dbReference>
<gene>
    <name evidence="5" type="ORF">RF11_04751</name>
</gene>
<evidence type="ECO:0000313" key="6">
    <source>
        <dbReference type="Proteomes" id="UP000031668"/>
    </source>
</evidence>
<accession>A0A0C2MUW7</accession>